<protein>
    <submittedName>
        <fullName evidence="9">Uncharacterized protein</fullName>
    </submittedName>
</protein>
<feature type="transmembrane region" description="Helical" evidence="8">
    <location>
        <begin position="37"/>
        <end position="55"/>
    </location>
</feature>
<keyword evidence="4 8" id="KW-0812">Transmembrane</keyword>
<comment type="subcellular location">
    <subcellularLocation>
        <location evidence="1">Cell membrane</location>
        <topology evidence="1">Multi-pass membrane protein</topology>
    </subcellularLocation>
</comment>
<dbReference type="InterPro" id="IPR026392">
    <property type="entry name" value="Exo/Archaeosortase_dom"/>
</dbReference>
<evidence type="ECO:0000256" key="4">
    <source>
        <dbReference type="ARBA" id="ARBA00022692"/>
    </source>
</evidence>
<gene>
    <name evidence="9" type="ORF">DDZ44_03220</name>
</gene>
<evidence type="ECO:0000256" key="2">
    <source>
        <dbReference type="ARBA" id="ARBA00022475"/>
    </source>
</evidence>
<accession>A0A354YXJ4</accession>
<evidence type="ECO:0000256" key="3">
    <source>
        <dbReference type="ARBA" id="ARBA00022670"/>
    </source>
</evidence>
<dbReference type="EMBL" id="DNZF01000067">
    <property type="protein sequence ID" value="HBK52937.1"/>
    <property type="molecule type" value="Genomic_DNA"/>
</dbReference>
<keyword evidence="3" id="KW-0645">Protease</keyword>
<keyword evidence="7 8" id="KW-0472">Membrane</keyword>
<evidence type="ECO:0000256" key="6">
    <source>
        <dbReference type="ARBA" id="ARBA00022989"/>
    </source>
</evidence>
<feature type="non-terminal residue" evidence="9">
    <location>
        <position position="1"/>
    </location>
</feature>
<evidence type="ECO:0000313" key="9">
    <source>
        <dbReference type="EMBL" id="HBK52937.1"/>
    </source>
</evidence>
<keyword evidence="6 8" id="KW-1133">Transmembrane helix</keyword>
<reference evidence="9 10" key="1">
    <citation type="journal article" date="2018" name="Nat. Biotechnol.">
        <title>A standardized bacterial taxonomy based on genome phylogeny substantially revises the tree of life.</title>
        <authorList>
            <person name="Parks D.H."/>
            <person name="Chuvochina M."/>
            <person name="Waite D.W."/>
            <person name="Rinke C."/>
            <person name="Skarshewski A."/>
            <person name="Chaumeil P.A."/>
            <person name="Hugenholtz P."/>
        </authorList>
    </citation>
    <scope>NUCLEOTIDE SEQUENCE [LARGE SCALE GENOMIC DNA]</scope>
    <source>
        <strain evidence="9">UBA10948</strain>
    </source>
</reference>
<name>A0A354YXJ4_9FIRM</name>
<evidence type="ECO:0000256" key="1">
    <source>
        <dbReference type="ARBA" id="ARBA00004651"/>
    </source>
</evidence>
<evidence type="ECO:0000256" key="5">
    <source>
        <dbReference type="ARBA" id="ARBA00022801"/>
    </source>
</evidence>
<evidence type="ECO:0000256" key="7">
    <source>
        <dbReference type="ARBA" id="ARBA00023136"/>
    </source>
</evidence>
<evidence type="ECO:0000256" key="8">
    <source>
        <dbReference type="SAM" id="Phobius"/>
    </source>
</evidence>
<organism evidence="9 10">
    <name type="scientific">Syntrophomonas wolfei</name>
    <dbReference type="NCBI Taxonomy" id="863"/>
    <lineage>
        <taxon>Bacteria</taxon>
        <taxon>Bacillati</taxon>
        <taxon>Bacillota</taxon>
        <taxon>Clostridia</taxon>
        <taxon>Eubacteriales</taxon>
        <taxon>Syntrophomonadaceae</taxon>
        <taxon>Syntrophomonas</taxon>
    </lineage>
</organism>
<dbReference type="GO" id="GO:0006508">
    <property type="term" value="P:proteolysis"/>
    <property type="evidence" value="ECO:0007669"/>
    <property type="project" value="UniProtKB-KW"/>
</dbReference>
<keyword evidence="2" id="KW-1003">Cell membrane</keyword>
<dbReference type="AlphaFoldDB" id="A0A354YXJ4"/>
<dbReference type="GO" id="GO:0005886">
    <property type="term" value="C:plasma membrane"/>
    <property type="evidence" value="ECO:0007669"/>
    <property type="project" value="UniProtKB-SubCell"/>
</dbReference>
<dbReference type="GO" id="GO:0008233">
    <property type="term" value="F:peptidase activity"/>
    <property type="evidence" value="ECO:0007669"/>
    <property type="project" value="UniProtKB-KW"/>
</dbReference>
<keyword evidence="5" id="KW-0378">Hydrolase</keyword>
<dbReference type="NCBIfam" id="TIGR04178">
    <property type="entry name" value="exo_archaeo"/>
    <property type="match status" value="1"/>
</dbReference>
<proteinExistence type="predicted"/>
<evidence type="ECO:0000313" key="10">
    <source>
        <dbReference type="Proteomes" id="UP000263273"/>
    </source>
</evidence>
<comment type="caution">
    <text evidence="9">The sequence shown here is derived from an EMBL/GenBank/DDBJ whole genome shotgun (WGS) entry which is preliminary data.</text>
</comment>
<dbReference type="Proteomes" id="UP000263273">
    <property type="component" value="Unassembled WGS sequence"/>
</dbReference>
<feature type="transmembrane region" description="Helical" evidence="8">
    <location>
        <begin position="6"/>
        <end position="25"/>
    </location>
</feature>
<sequence>ALAGALGIYLINLFRLLLVIVVIHSGGRNMSFIAHTLFGRLFFFLLAVALYWQLITRPSLEKIRRNVKND</sequence>